<dbReference type="PANTHER" id="PTHR33159:SF101">
    <property type="entry name" value="OS04G0379600 PROTEIN"/>
    <property type="match status" value="1"/>
</dbReference>
<name>A0A8X8WCJ5_SALSN</name>
<evidence type="ECO:0000313" key="4">
    <source>
        <dbReference type="Proteomes" id="UP000298416"/>
    </source>
</evidence>
<gene>
    <name evidence="3" type="ORF">SASPL_149610</name>
</gene>
<evidence type="ECO:0000313" key="3">
    <source>
        <dbReference type="EMBL" id="KAG6391849.1"/>
    </source>
</evidence>
<dbReference type="EMBL" id="PNBA02000019">
    <property type="protein sequence ID" value="KAG6391849.1"/>
    <property type="molecule type" value="Genomic_DNA"/>
</dbReference>
<dbReference type="Pfam" id="PF05627">
    <property type="entry name" value="AvrRpt-cleavage"/>
    <property type="match status" value="1"/>
</dbReference>
<dbReference type="InterPro" id="IPR040387">
    <property type="entry name" value="RIN4/NOI4"/>
</dbReference>
<accession>A0A8X8WCJ5</accession>
<keyword evidence="4" id="KW-1185">Reference proteome</keyword>
<evidence type="ECO:0000259" key="2">
    <source>
        <dbReference type="Pfam" id="PF05627"/>
    </source>
</evidence>
<evidence type="ECO:0000256" key="1">
    <source>
        <dbReference type="SAM" id="MobiDB-lite"/>
    </source>
</evidence>
<dbReference type="PANTHER" id="PTHR33159">
    <property type="entry name" value="RPM1-INTERACTING PROTEIN 4 (RIN4) FAMILY PROTEIN"/>
    <property type="match status" value="1"/>
</dbReference>
<proteinExistence type="predicted"/>
<organism evidence="3">
    <name type="scientific">Salvia splendens</name>
    <name type="common">Scarlet sage</name>
    <dbReference type="NCBI Taxonomy" id="180675"/>
    <lineage>
        <taxon>Eukaryota</taxon>
        <taxon>Viridiplantae</taxon>
        <taxon>Streptophyta</taxon>
        <taxon>Embryophyta</taxon>
        <taxon>Tracheophyta</taxon>
        <taxon>Spermatophyta</taxon>
        <taxon>Magnoliopsida</taxon>
        <taxon>eudicotyledons</taxon>
        <taxon>Gunneridae</taxon>
        <taxon>Pentapetalae</taxon>
        <taxon>asterids</taxon>
        <taxon>lamiids</taxon>
        <taxon>Lamiales</taxon>
        <taxon>Lamiaceae</taxon>
        <taxon>Nepetoideae</taxon>
        <taxon>Mentheae</taxon>
        <taxon>Salviinae</taxon>
        <taxon>Salvia</taxon>
        <taxon>Salvia subgen. Calosphace</taxon>
        <taxon>core Calosphace</taxon>
    </lineage>
</organism>
<sequence>MNSFEPEGSSLLWPFLCNSLQITESEKGKPLPKYGEWDVNNPASADGFTVIFAKARDEKKGNNPSGGQGQPNKEPARSQSRKSGFVVSEMPMRHIVNEATNVIQET</sequence>
<feature type="domain" description="RIN4 pathogenic type III effector avirulence factor Avr cleavage site" evidence="2">
    <location>
        <begin position="26"/>
        <end position="60"/>
    </location>
</feature>
<feature type="region of interest" description="Disordered" evidence="1">
    <location>
        <begin position="54"/>
        <end position="92"/>
    </location>
</feature>
<reference evidence="3" key="1">
    <citation type="submission" date="2018-01" db="EMBL/GenBank/DDBJ databases">
        <authorList>
            <person name="Mao J.F."/>
        </authorList>
    </citation>
    <scope>NUCLEOTIDE SEQUENCE</scope>
    <source>
        <strain evidence="3">Huo1</strain>
        <tissue evidence="3">Leaf</tissue>
    </source>
</reference>
<reference evidence="3" key="2">
    <citation type="submission" date="2020-08" db="EMBL/GenBank/DDBJ databases">
        <title>Plant Genome Project.</title>
        <authorList>
            <person name="Zhang R.-G."/>
        </authorList>
    </citation>
    <scope>NUCLEOTIDE SEQUENCE</scope>
    <source>
        <strain evidence="3">Huo1</strain>
        <tissue evidence="3">Leaf</tissue>
    </source>
</reference>
<protein>
    <recommendedName>
        <fullName evidence="2">RIN4 pathogenic type III effector avirulence factor Avr cleavage site domain-containing protein</fullName>
    </recommendedName>
</protein>
<dbReference type="InterPro" id="IPR008700">
    <property type="entry name" value="TypeIII_avirulence_cleave"/>
</dbReference>
<dbReference type="AlphaFoldDB" id="A0A8X8WCJ5"/>
<dbReference type="Proteomes" id="UP000298416">
    <property type="component" value="Unassembled WGS sequence"/>
</dbReference>
<comment type="caution">
    <text evidence="3">The sequence shown here is derived from an EMBL/GenBank/DDBJ whole genome shotgun (WGS) entry which is preliminary data.</text>
</comment>